<proteinExistence type="predicted"/>
<keyword evidence="3" id="KW-1185">Reference proteome</keyword>
<dbReference type="EMBL" id="CAJVRM010000127">
    <property type="protein sequence ID" value="CAG8975155.1"/>
    <property type="molecule type" value="Genomic_DNA"/>
</dbReference>
<feature type="region of interest" description="Disordered" evidence="1">
    <location>
        <begin position="60"/>
        <end position="84"/>
    </location>
</feature>
<sequence length="136" mass="14975">MTRPNQRMLGVEWKHEANGNARSRRGAPARTLWPLALVWSREDDILNASPKPGVVQRSRMVGAEGRRGGGDPSSPAGVQVRGQQQPGSTLFLQEQLSVALPCYFLADAGPQSRGRGWKSEDSTRVVYEDPMNALEY</sequence>
<protein>
    <submittedName>
        <fullName evidence="2">Uncharacterized protein</fullName>
    </submittedName>
</protein>
<evidence type="ECO:0000313" key="2">
    <source>
        <dbReference type="EMBL" id="CAG8975155.1"/>
    </source>
</evidence>
<dbReference type="OrthoDB" id="10453635at2759"/>
<evidence type="ECO:0000313" key="3">
    <source>
        <dbReference type="Proteomes" id="UP000701801"/>
    </source>
</evidence>
<dbReference type="Proteomes" id="UP000701801">
    <property type="component" value="Unassembled WGS sequence"/>
</dbReference>
<gene>
    <name evidence="2" type="ORF">HYALB_00004454</name>
</gene>
<dbReference type="AlphaFoldDB" id="A0A9N9LGT0"/>
<name>A0A9N9LGT0_9HELO</name>
<organism evidence="2 3">
    <name type="scientific">Hymenoscyphus albidus</name>
    <dbReference type="NCBI Taxonomy" id="595503"/>
    <lineage>
        <taxon>Eukaryota</taxon>
        <taxon>Fungi</taxon>
        <taxon>Dikarya</taxon>
        <taxon>Ascomycota</taxon>
        <taxon>Pezizomycotina</taxon>
        <taxon>Leotiomycetes</taxon>
        <taxon>Helotiales</taxon>
        <taxon>Helotiaceae</taxon>
        <taxon>Hymenoscyphus</taxon>
    </lineage>
</organism>
<evidence type="ECO:0000256" key="1">
    <source>
        <dbReference type="SAM" id="MobiDB-lite"/>
    </source>
</evidence>
<accession>A0A9N9LGT0</accession>
<reference evidence="2" key="1">
    <citation type="submission" date="2021-07" db="EMBL/GenBank/DDBJ databases">
        <authorList>
            <person name="Durling M."/>
        </authorList>
    </citation>
    <scope>NUCLEOTIDE SEQUENCE</scope>
</reference>
<comment type="caution">
    <text evidence="2">The sequence shown here is derived from an EMBL/GenBank/DDBJ whole genome shotgun (WGS) entry which is preliminary data.</text>
</comment>